<protein>
    <submittedName>
        <fullName evidence="2">WXG100 family type VII secretion target</fullName>
    </submittedName>
</protein>
<gene>
    <name evidence="2" type="ORF">ACFSUQ_04550</name>
</gene>
<comment type="caution">
    <text evidence="2">The sequence shown here is derived from an EMBL/GenBank/DDBJ whole genome shotgun (WGS) entry which is preliminary data.</text>
</comment>
<organism evidence="2 3">
    <name type="scientific">Gulosibacter bifidus</name>
    <dbReference type="NCBI Taxonomy" id="272239"/>
    <lineage>
        <taxon>Bacteria</taxon>
        <taxon>Bacillati</taxon>
        <taxon>Actinomycetota</taxon>
        <taxon>Actinomycetes</taxon>
        <taxon>Micrococcales</taxon>
        <taxon>Microbacteriaceae</taxon>
        <taxon>Gulosibacter</taxon>
    </lineage>
</organism>
<dbReference type="Proteomes" id="UP001597453">
    <property type="component" value="Unassembled WGS sequence"/>
</dbReference>
<accession>A0ABW5RIC2</accession>
<reference evidence="3" key="1">
    <citation type="journal article" date="2019" name="Int. J. Syst. Evol. Microbiol.">
        <title>The Global Catalogue of Microorganisms (GCM) 10K type strain sequencing project: providing services to taxonomists for standard genome sequencing and annotation.</title>
        <authorList>
            <consortium name="The Broad Institute Genomics Platform"/>
            <consortium name="The Broad Institute Genome Sequencing Center for Infectious Disease"/>
            <person name="Wu L."/>
            <person name="Ma J."/>
        </authorList>
    </citation>
    <scope>NUCLEOTIDE SEQUENCE [LARGE SCALE GENOMIC DNA]</scope>
    <source>
        <strain evidence="3">TISTR 1511</strain>
    </source>
</reference>
<proteinExistence type="predicted"/>
<evidence type="ECO:0000313" key="2">
    <source>
        <dbReference type="EMBL" id="MFD2674569.1"/>
    </source>
</evidence>
<keyword evidence="3" id="KW-1185">Reference proteome</keyword>
<evidence type="ECO:0000256" key="1">
    <source>
        <dbReference type="SAM" id="Coils"/>
    </source>
</evidence>
<feature type="coiled-coil region" evidence="1">
    <location>
        <begin position="53"/>
        <end position="101"/>
    </location>
</feature>
<keyword evidence="1" id="KW-0175">Coiled coil</keyword>
<sequence length="538" mass="58995">MSGAITWENLLKWDYAPLEDAYQEVSRRQMALEQAGDTCHATVFAFADEGEAADVLRDLVHDYRNRADRLEALLTDMMMALNHAAEEVEKVVLEAQRLDAQAVVEGFAISGAVRVSSTSAASKSTNTSRPYNEGDAVALDSRRREFESDAQALLDRAQDIADRLVRAMSNIEQDKPSSAASMSADSFIPRSNAAIVDAMKELPAAQVRAYWESLDAGRQQHLIREFSDIIGNLSGIPFTIRTRANKRTAQEYIDHIKRDHPDLDQEIADLEKKKSQKMLELGSDYIGYSADYDSRIRELLEIRDNLAAAESITNGRDALLFDPHNDRIITVSGDINTPADHYVVYAPGTNTSMASFGTGVNDLGDGIINELRQRGASGVVFTVKDGPWSSFGLEGNSAIESEMAQRGEKINNFVNDLRLEDFDPNAEIVGAGYSSGMSKVGTAETMGAVFDEVISIAGSFPGTNWLPDPHAEYTHIQYADDALQAYGWFTRLPGEIDSFNKYDLAPPSGGGINNHSRIGEGPTTNPKGIQRIADEIVD</sequence>
<dbReference type="EMBL" id="JBHUNF010000002">
    <property type="protein sequence ID" value="MFD2674569.1"/>
    <property type="molecule type" value="Genomic_DNA"/>
</dbReference>
<evidence type="ECO:0000313" key="3">
    <source>
        <dbReference type="Proteomes" id="UP001597453"/>
    </source>
</evidence>
<name>A0ABW5RIC2_9MICO</name>
<dbReference type="RefSeq" id="WP_390280051.1">
    <property type="nucleotide sequence ID" value="NZ_JBHUNF010000002.1"/>
</dbReference>